<comment type="caution">
    <text evidence="1">The sequence shown here is derived from an EMBL/GenBank/DDBJ whole genome shotgun (WGS) entry which is preliminary data.</text>
</comment>
<gene>
    <name evidence="1" type="ORF">IAC80_02130</name>
</gene>
<dbReference type="Proteomes" id="UP000886889">
    <property type="component" value="Unassembled WGS sequence"/>
</dbReference>
<reference evidence="1" key="1">
    <citation type="submission" date="2020-10" db="EMBL/GenBank/DDBJ databases">
        <authorList>
            <person name="Gilroy R."/>
        </authorList>
    </citation>
    <scope>NUCLEOTIDE SEQUENCE</scope>
    <source>
        <strain evidence="1">ChiBcec6-7307</strain>
    </source>
</reference>
<proteinExistence type="predicted"/>
<name>A0A9D1NY36_9FIRM</name>
<protein>
    <submittedName>
        <fullName evidence="1">Helix-turn-helix domain-containing protein</fullName>
    </submittedName>
</protein>
<evidence type="ECO:0000313" key="2">
    <source>
        <dbReference type="Proteomes" id="UP000886889"/>
    </source>
</evidence>
<evidence type="ECO:0000313" key="1">
    <source>
        <dbReference type="EMBL" id="HIV22717.1"/>
    </source>
</evidence>
<accession>A0A9D1NY36</accession>
<dbReference type="AlphaFoldDB" id="A0A9D1NY36"/>
<reference evidence="1" key="2">
    <citation type="journal article" date="2021" name="PeerJ">
        <title>Extensive microbial diversity within the chicken gut microbiome revealed by metagenomics and culture.</title>
        <authorList>
            <person name="Gilroy R."/>
            <person name="Ravi A."/>
            <person name="Getino M."/>
            <person name="Pursley I."/>
            <person name="Horton D.L."/>
            <person name="Alikhan N.F."/>
            <person name="Baker D."/>
            <person name="Gharbi K."/>
            <person name="Hall N."/>
            <person name="Watson M."/>
            <person name="Adriaenssens E.M."/>
            <person name="Foster-Nyarko E."/>
            <person name="Jarju S."/>
            <person name="Secka A."/>
            <person name="Antonio M."/>
            <person name="Oren A."/>
            <person name="Chaudhuri R.R."/>
            <person name="La Ragione R."/>
            <person name="Hildebrand F."/>
            <person name="Pallen M.J."/>
        </authorList>
    </citation>
    <scope>NUCLEOTIDE SEQUENCE</scope>
    <source>
        <strain evidence="1">ChiBcec6-7307</strain>
    </source>
</reference>
<sequence>MSKFSAFLKELLSQRGEPIARIAKNTGLERTSIHKALKDERLLSYTAVRRLCDYLQLTLPQVRELNMYYQMLLQGEESYRTQETICELLGELSQLHFSCAESLPKRKGSAAPPRIPSVLYGHPQIESAVLSLLKWEADTGNPEFSLYLPPEFSSVAASLLQLWTEGSSCTVRQLVAFLPERSGEDNRRKNLHLLKKLLPLSLISKGSYFAYYYFQQDTSLVSIDPLPFFILTPHYLIHLDQGLSVAQFETSPELIRLYAKRFSQILEECQLLNSYSGSLEHILDSYMQGTSRDSYYTLMTQPCLGRYYTLERISRHIRPGIPNREAVIQLCDQRFQRLRELNGNYYTIFTEEGLRQFARDGIIVDLPPELVLPVSPSVRRELLWALRQDMEEGHIKGCIADMERLPIPPYLTLTCDPTYGVHIYTVQGFIQGAYACSLHIQETGIGQSFCSFIRFLPDSRYVYPLERTLSVLDELIETI</sequence>
<dbReference type="EMBL" id="DVOS01000023">
    <property type="protein sequence ID" value="HIV22717.1"/>
    <property type="molecule type" value="Genomic_DNA"/>
</dbReference>
<organism evidence="1 2">
    <name type="scientific">Candidatus Merdiplasma excrementigallinarum</name>
    <dbReference type="NCBI Taxonomy" id="2840864"/>
    <lineage>
        <taxon>Bacteria</taxon>
        <taxon>Bacillati</taxon>
        <taxon>Bacillota</taxon>
        <taxon>Clostridia</taxon>
        <taxon>Lachnospirales</taxon>
        <taxon>Lachnospiraceae</taxon>
        <taxon>Lachnospiraceae incertae sedis</taxon>
        <taxon>Candidatus Merdiplasma</taxon>
    </lineage>
</organism>